<reference evidence="1" key="1">
    <citation type="submission" date="2020-02" db="EMBL/GenBank/DDBJ databases">
        <authorList>
            <person name="Meier V. D."/>
        </authorList>
    </citation>
    <scope>NUCLEOTIDE SEQUENCE</scope>
    <source>
        <strain evidence="1">AVDCRST_MAG84</strain>
    </source>
</reference>
<organism evidence="1">
    <name type="scientific">uncultured Microcoleus sp</name>
    <dbReference type="NCBI Taxonomy" id="259945"/>
    <lineage>
        <taxon>Bacteria</taxon>
        <taxon>Bacillati</taxon>
        <taxon>Cyanobacteriota</taxon>
        <taxon>Cyanophyceae</taxon>
        <taxon>Oscillatoriophycideae</taxon>
        <taxon>Oscillatoriales</taxon>
        <taxon>Microcoleaceae</taxon>
        <taxon>Microcoleus</taxon>
        <taxon>environmental samples</taxon>
    </lineage>
</organism>
<gene>
    <name evidence="1" type="ORF">AVDCRST_MAG84-3094</name>
</gene>
<evidence type="ECO:0000313" key="1">
    <source>
        <dbReference type="EMBL" id="CAA9355164.1"/>
    </source>
</evidence>
<dbReference type="EMBL" id="CADCTZ010000593">
    <property type="protein sequence ID" value="CAA9355164.1"/>
    <property type="molecule type" value="Genomic_DNA"/>
</dbReference>
<dbReference type="AlphaFoldDB" id="A0A6J4MDR3"/>
<sequence>MCRAIDRPTTLLAQVNSETGFLSSPAYGCLLEEMSPGDRSGFRF</sequence>
<accession>A0A6J4MDR3</accession>
<protein>
    <submittedName>
        <fullName evidence="1">Uncharacterized protein</fullName>
    </submittedName>
</protein>
<name>A0A6J4MDR3_9CYAN</name>
<proteinExistence type="predicted"/>